<evidence type="ECO:0000313" key="3">
    <source>
        <dbReference type="Proteomes" id="UP001437256"/>
    </source>
</evidence>
<name>A0ABR3A4Q8_9AGAR</name>
<dbReference type="SUPFAM" id="SSF89372">
    <property type="entry name" value="Fucose-specific lectin"/>
    <property type="match status" value="1"/>
</dbReference>
<keyword evidence="3" id="KW-1185">Reference proteome</keyword>
<protein>
    <recommendedName>
        <fullName evidence="4">Lectin</fullName>
    </recommendedName>
</protein>
<reference evidence="2 3" key="1">
    <citation type="submission" date="2024-05" db="EMBL/GenBank/DDBJ databases">
        <title>A draft genome resource for the thread blight pathogen Marasmius tenuissimus strain MS-2.</title>
        <authorList>
            <person name="Yulfo-Soto G.E."/>
            <person name="Baruah I.K."/>
            <person name="Amoako-Attah I."/>
            <person name="Bukari Y."/>
            <person name="Meinhardt L.W."/>
            <person name="Bailey B.A."/>
            <person name="Cohen S.P."/>
        </authorList>
    </citation>
    <scope>NUCLEOTIDE SEQUENCE [LARGE SCALE GENOMIC DNA]</scope>
    <source>
        <strain evidence="2 3">MS-2</strain>
    </source>
</reference>
<feature type="chain" id="PRO_5047011391" description="Lectin" evidence="1">
    <location>
        <begin position="18"/>
        <end position="200"/>
    </location>
</feature>
<evidence type="ECO:0000256" key="1">
    <source>
        <dbReference type="SAM" id="SignalP"/>
    </source>
</evidence>
<evidence type="ECO:0000313" key="2">
    <source>
        <dbReference type="EMBL" id="KAL0068377.1"/>
    </source>
</evidence>
<dbReference type="Gene3D" id="2.120.10.70">
    <property type="entry name" value="Fucose-specific lectin"/>
    <property type="match status" value="1"/>
</dbReference>
<comment type="caution">
    <text evidence="2">The sequence shown here is derived from an EMBL/GenBank/DDBJ whole genome shotgun (WGS) entry which is preliminary data.</text>
</comment>
<feature type="signal peptide" evidence="1">
    <location>
        <begin position="1"/>
        <end position="17"/>
    </location>
</feature>
<sequence length="200" mass="21568">MFKVIALLPLLAGFAAAGPVLQPLAYSVSPLSTIAGIQGTNADTRMFYQRSDNSIWQTCISGHWVNGRTTCDNQVVPRTEAIGSTPLAAVATPDLSEWHLFFVSPTNTLSEYIYQQSSISPTNPSGIRGGASCTDCITNEQFAVVAAKNKALNALYQIENDRPKLRVWFASAGQPNTVMEAGKNGDQVWQLIGMPNSVMT</sequence>
<organism evidence="2 3">
    <name type="scientific">Marasmius tenuissimus</name>
    <dbReference type="NCBI Taxonomy" id="585030"/>
    <lineage>
        <taxon>Eukaryota</taxon>
        <taxon>Fungi</taxon>
        <taxon>Dikarya</taxon>
        <taxon>Basidiomycota</taxon>
        <taxon>Agaricomycotina</taxon>
        <taxon>Agaricomycetes</taxon>
        <taxon>Agaricomycetidae</taxon>
        <taxon>Agaricales</taxon>
        <taxon>Marasmiineae</taxon>
        <taxon>Marasmiaceae</taxon>
        <taxon>Marasmius</taxon>
    </lineage>
</organism>
<proteinExistence type="predicted"/>
<keyword evidence="1" id="KW-0732">Signal</keyword>
<accession>A0ABR3A4Q8</accession>
<gene>
    <name evidence="2" type="ORF">AAF712_004455</name>
</gene>
<dbReference type="EMBL" id="JBBXMP010000018">
    <property type="protein sequence ID" value="KAL0068377.1"/>
    <property type="molecule type" value="Genomic_DNA"/>
</dbReference>
<evidence type="ECO:0008006" key="4">
    <source>
        <dbReference type="Google" id="ProtNLM"/>
    </source>
</evidence>
<dbReference type="Proteomes" id="UP001437256">
    <property type="component" value="Unassembled WGS sequence"/>
</dbReference>